<dbReference type="InterPro" id="IPR043426">
    <property type="entry name" value="MltB-like"/>
</dbReference>
<keyword evidence="1" id="KW-0732">Signal</keyword>
<reference evidence="3 4" key="1">
    <citation type="submission" date="2016-10" db="EMBL/GenBank/DDBJ databases">
        <authorList>
            <person name="de Groot N.N."/>
        </authorList>
    </citation>
    <scope>NUCLEOTIDE SEQUENCE [LARGE SCALE GENOMIC DNA]</scope>
    <source>
        <strain evidence="3 4">DSM 19547</strain>
    </source>
</reference>
<accession>A0A1I5M278</accession>
<dbReference type="GO" id="GO:0009253">
    <property type="term" value="P:peptidoglycan catabolic process"/>
    <property type="evidence" value="ECO:0007669"/>
    <property type="project" value="TreeGrafter"/>
</dbReference>
<evidence type="ECO:0000256" key="1">
    <source>
        <dbReference type="SAM" id="SignalP"/>
    </source>
</evidence>
<dbReference type="Pfam" id="PF13406">
    <property type="entry name" value="SLT_2"/>
    <property type="match status" value="1"/>
</dbReference>
<feature type="chain" id="PRO_5011647781" evidence="1">
    <location>
        <begin position="24"/>
        <end position="267"/>
    </location>
</feature>
<dbReference type="SUPFAM" id="SSF53955">
    <property type="entry name" value="Lysozyme-like"/>
    <property type="match status" value="1"/>
</dbReference>
<dbReference type="PANTHER" id="PTHR30163">
    <property type="entry name" value="MEMBRANE-BOUND LYTIC MUREIN TRANSGLYCOSYLASE B"/>
    <property type="match status" value="1"/>
</dbReference>
<keyword evidence="4" id="KW-1185">Reference proteome</keyword>
<name>A0A1I5M278_9RHOB</name>
<feature type="domain" description="Transglycosylase SLT" evidence="2">
    <location>
        <begin position="33"/>
        <end position="236"/>
    </location>
</feature>
<dbReference type="Gene3D" id="1.10.530.10">
    <property type="match status" value="1"/>
</dbReference>
<evidence type="ECO:0000313" key="3">
    <source>
        <dbReference type="EMBL" id="SFP03625.1"/>
    </source>
</evidence>
<evidence type="ECO:0000259" key="2">
    <source>
        <dbReference type="Pfam" id="PF13406"/>
    </source>
</evidence>
<dbReference type="STRING" id="441119.SAMN04488047_10252"/>
<proteinExistence type="predicted"/>
<dbReference type="InterPro" id="IPR031304">
    <property type="entry name" value="SLT_2"/>
</dbReference>
<feature type="signal peptide" evidence="1">
    <location>
        <begin position="1"/>
        <end position="23"/>
    </location>
</feature>
<dbReference type="GO" id="GO:0008933">
    <property type="term" value="F:peptidoglycan lytic transglycosylase activity"/>
    <property type="evidence" value="ECO:0007669"/>
    <property type="project" value="TreeGrafter"/>
</dbReference>
<organism evidence="3 4">
    <name type="scientific">Tranquillimonas alkanivorans</name>
    <dbReference type="NCBI Taxonomy" id="441119"/>
    <lineage>
        <taxon>Bacteria</taxon>
        <taxon>Pseudomonadati</taxon>
        <taxon>Pseudomonadota</taxon>
        <taxon>Alphaproteobacteria</taxon>
        <taxon>Rhodobacterales</taxon>
        <taxon>Roseobacteraceae</taxon>
        <taxon>Tranquillimonas</taxon>
    </lineage>
</organism>
<dbReference type="Proteomes" id="UP000199356">
    <property type="component" value="Unassembled WGS sequence"/>
</dbReference>
<gene>
    <name evidence="3" type="ORF">SAMN04488047_10252</name>
</gene>
<dbReference type="PANTHER" id="PTHR30163:SF8">
    <property type="entry name" value="LYTIC MUREIN TRANSGLYCOSYLASE"/>
    <property type="match status" value="1"/>
</dbReference>
<sequence length="267" mass="28581">MKIILKPLAAAAVFLSGAAAALAAPCGNDASGFESWKRAFAQEAAAAGIGQRGLNALASTSYSRGTISADRNQTGVSYSLEDFMRIRGTDAIARIGRQRKAQNPSLYQALEQRYGVPAGILLAIHGMESGFGNTFGNHRVLSSVATVAYDCRRSDFFTPHLLAAMELVDRGWLASDAIGAAHGEIGHTQFLAGNVLRYGADGNGDGRVDLYNLTDALASTANYLRQKGWRPGQPYQEGTHNFRVLNEWNAATVYQKAIALTAAQIDR</sequence>
<dbReference type="OrthoDB" id="9808544at2"/>
<evidence type="ECO:0000313" key="4">
    <source>
        <dbReference type="Proteomes" id="UP000199356"/>
    </source>
</evidence>
<dbReference type="AlphaFoldDB" id="A0A1I5M278"/>
<dbReference type="Gene3D" id="1.10.8.350">
    <property type="entry name" value="Bacterial muramidase"/>
    <property type="match status" value="1"/>
</dbReference>
<dbReference type="InterPro" id="IPR023346">
    <property type="entry name" value="Lysozyme-like_dom_sf"/>
</dbReference>
<dbReference type="CDD" id="cd13399">
    <property type="entry name" value="Slt35-like"/>
    <property type="match status" value="1"/>
</dbReference>
<protein>
    <submittedName>
        <fullName evidence="3">Transglycosylase SLT domain-containing protein</fullName>
    </submittedName>
</protein>
<dbReference type="RefSeq" id="WP_093417977.1">
    <property type="nucleotide sequence ID" value="NZ_FOXA01000002.1"/>
</dbReference>
<dbReference type="EMBL" id="FOXA01000002">
    <property type="protein sequence ID" value="SFP03625.1"/>
    <property type="molecule type" value="Genomic_DNA"/>
</dbReference>